<keyword evidence="3" id="KW-1185">Reference proteome</keyword>
<dbReference type="OrthoDB" id="671439at2759"/>
<gene>
    <name evidence="2" type="ORF">HYFRA_00003162</name>
</gene>
<dbReference type="InterPro" id="IPR051283">
    <property type="entry name" value="Sec_Metabolite_Acyltrans"/>
</dbReference>
<dbReference type="InterPro" id="IPR023213">
    <property type="entry name" value="CAT-like_dom_sf"/>
</dbReference>
<dbReference type="Proteomes" id="UP000696280">
    <property type="component" value="Unassembled WGS sequence"/>
</dbReference>
<dbReference type="GO" id="GO:0016740">
    <property type="term" value="F:transferase activity"/>
    <property type="evidence" value="ECO:0007669"/>
    <property type="project" value="UniProtKB-KW"/>
</dbReference>
<evidence type="ECO:0000256" key="1">
    <source>
        <dbReference type="ARBA" id="ARBA00022679"/>
    </source>
</evidence>
<name>A0A9N9PSZ4_9HELO</name>
<dbReference type="PANTHER" id="PTHR31896">
    <property type="entry name" value="FAMILY REGULATORY PROTEIN, PUTATIVE (AFU_ORTHOLOGUE AFUA_3G14730)-RELATED"/>
    <property type="match status" value="1"/>
</dbReference>
<sequence>MSEMTLYPLGCLDDLMPDIDLPFILSFACPSTHHSTTKETLSHSFTSLLEKNPWLGGYIHSNVPNQQEKYRLGTKFLSIPPQDTNTGANTVEASQRIEFQDLTKHHLYSTTSYLNLVAQDMPTKYLNAKILMPNRGTPDSNINSALRARVSFIKDGVFVVLSTSHALLDATSLAEVFGVWAAIARGESAPILSHRPILSEELGIQVRHEDEALNKISVQQESSSDPTAIYNNLKTKKQLWWMLGLDYRPLENSSAKIAKSIPPKQTHTKIFLIKKDALQRLKTDCTQTKTSWISTNDALSALLWRCIVRARIRTPEWRSRTSSLMYAMNIRSSPALKSGPPSLSPPPEPRLANIVLYSINTTPVPDVDISYQPSTISALASTALNIRSAVQTHTSPDLVAQALQLVATIPDVRRLGLVYPTWLEHDVVISSLSRLPLYSTSWGNTFGEPENGELSVGVPDFVRWPECVFEGITFIMPRRMDGGLEVVVTMAVEDMPFLEGDEEWCRYIGE</sequence>
<keyword evidence="1" id="KW-0808">Transferase</keyword>
<comment type="caution">
    <text evidence="2">The sequence shown here is derived from an EMBL/GenBank/DDBJ whole genome shotgun (WGS) entry which is preliminary data.</text>
</comment>
<dbReference type="PANTHER" id="PTHR31896:SF64">
    <property type="entry name" value="TRICHOTHECENE 3-O-ACETYLTRANSFERASE"/>
    <property type="match status" value="1"/>
</dbReference>
<reference evidence="2" key="1">
    <citation type="submission" date="2021-07" db="EMBL/GenBank/DDBJ databases">
        <authorList>
            <person name="Durling M."/>
        </authorList>
    </citation>
    <scope>NUCLEOTIDE SEQUENCE</scope>
</reference>
<protein>
    <submittedName>
        <fullName evidence="2">Uncharacterized protein</fullName>
    </submittedName>
</protein>
<dbReference type="EMBL" id="CAJVRL010000049">
    <property type="protein sequence ID" value="CAG8952972.1"/>
    <property type="molecule type" value="Genomic_DNA"/>
</dbReference>
<organism evidence="2 3">
    <name type="scientific">Hymenoscyphus fraxineus</name>
    <dbReference type="NCBI Taxonomy" id="746836"/>
    <lineage>
        <taxon>Eukaryota</taxon>
        <taxon>Fungi</taxon>
        <taxon>Dikarya</taxon>
        <taxon>Ascomycota</taxon>
        <taxon>Pezizomycotina</taxon>
        <taxon>Leotiomycetes</taxon>
        <taxon>Helotiales</taxon>
        <taxon>Helotiaceae</taxon>
        <taxon>Hymenoscyphus</taxon>
    </lineage>
</organism>
<dbReference type="Pfam" id="PF02458">
    <property type="entry name" value="Transferase"/>
    <property type="match status" value="1"/>
</dbReference>
<evidence type="ECO:0000313" key="3">
    <source>
        <dbReference type="Proteomes" id="UP000696280"/>
    </source>
</evidence>
<proteinExistence type="predicted"/>
<dbReference type="Gene3D" id="3.30.559.10">
    <property type="entry name" value="Chloramphenicol acetyltransferase-like domain"/>
    <property type="match status" value="2"/>
</dbReference>
<evidence type="ECO:0000313" key="2">
    <source>
        <dbReference type="EMBL" id="CAG8952972.1"/>
    </source>
</evidence>
<accession>A0A9N9PSZ4</accession>
<dbReference type="AlphaFoldDB" id="A0A9N9PSZ4"/>